<accession>A0ABN2IQA0</accession>
<gene>
    <name evidence="2" type="ORF">GCM10009809_01860</name>
</gene>
<reference evidence="2 3" key="1">
    <citation type="journal article" date="2019" name="Int. J. Syst. Evol. Microbiol.">
        <title>The Global Catalogue of Microorganisms (GCM) 10K type strain sequencing project: providing services to taxonomists for standard genome sequencing and annotation.</title>
        <authorList>
            <consortium name="The Broad Institute Genomics Platform"/>
            <consortium name="The Broad Institute Genome Sequencing Center for Infectious Disease"/>
            <person name="Wu L."/>
            <person name="Ma J."/>
        </authorList>
    </citation>
    <scope>NUCLEOTIDE SEQUENCE [LARGE SCALE GENOMIC DNA]</scope>
    <source>
        <strain evidence="2 3">JCM 15589</strain>
    </source>
</reference>
<proteinExistence type="predicted"/>
<dbReference type="Proteomes" id="UP001501138">
    <property type="component" value="Unassembled WGS sequence"/>
</dbReference>
<dbReference type="Gene3D" id="2.130.10.10">
    <property type="entry name" value="YVTN repeat-like/Quinoprotein amine dehydrogenase"/>
    <property type="match status" value="1"/>
</dbReference>
<protein>
    <recommendedName>
        <fullName evidence="4">Exo-alpha-sialidase</fullName>
    </recommendedName>
</protein>
<organism evidence="2 3">
    <name type="scientific">Isoptericola hypogeus</name>
    <dbReference type="NCBI Taxonomy" id="300179"/>
    <lineage>
        <taxon>Bacteria</taxon>
        <taxon>Bacillati</taxon>
        <taxon>Actinomycetota</taxon>
        <taxon>Actinomycetes</taxon>
        <taxon>Micrococcales</taxon>
        <taxon>Promicromonosporaceae</taxon>
        <taxon>Isoptericola</taxon>
    </lineage>
</organism>
<evidence type="ECO:0000313" key="2">
    <source>
        <dbReference type="EMBL" id="GAA1709254.1"/>
    </source>
</evidence>
<keyword evidence="3" id="KW-1185">Reference proteome</keyword>
<sequence>MISPARIPARIPATVVLLLTLTACSTPPGDSSPAQSGGAATASGTSLSRADFSHLHALVFDEQDRSLYAATHTGVWALPDPTTPPARDEAAPQRIGSGMQDTMGMTLAPDGDLLASGHPGPGEAPDLATPNLGLIRSTDGAQTWESVSLGGEVDFHALTATSDSGAERIAGLDSASSTMFLSNDAGQTWDRGATIPAHDLAFLADDPDQILATTPDGVQISQDGARSFSKLADAPLLVFVDTQASGDIVGIDTNGLVWTATPSATGWRSHGTAAGGAIEAMTTAPSPDATTNLVVATEKRIMSSPDLGATWVSLVEIS</sequence>
<dbReference type="RefSeq" id="WP_344244733.1">
    <property type="nucleotide sequence ID" value="NZ_BAAAPM010000002.1"/>
</dbReference>
<evidence type="ECO:0008006" key="4">
    <source>
        <dbReference type="Google" id="ProtNLM"/>
    </source>
</evidence>
<keyword evidence="1" id="KW-0732">Signal</keyword>
<dbReference type="EMBL" id="BAAAPM010000002">
    <property type="protein sequence ID" value="GAA1709254.1"/>
    <property type="molecule type" value="Genomic_DNA"/>
</dbReference>
<dbReference type="NCBIfam" id="NF045728">
    <property type="entry name" value="glycosyl_F510_1955"/>
    <property type="match status" value="1"/>
</dbReference>
<dbReference type="PROSITE" id="PS51257">
    <property type="entry name" value="PROKAR_LIPOPROTEIN"/>
    <property type="match status" value="1"/>
</dbReference>
<comment type="caution">
    <text evidence="2">The sequence shown here is derived from an EMBL/GenBank/DDBJ whole genome shotgun (WGS) entry which is preliminary data.</text>
</comment>
<feature type="chain" id="PRO_5045789313" description="Exo-alpha-sialidase" evidence="1">
    <location>
        <begin position="26"/>
        <end position="318"/>
    </location>
</feature>
<dbReference type="InterPro" id="IPR015943">
    <property type="entry name" value="WD40/YVTN_repeat-like_dom_sf"/>
</dbReference>
<evidence type="ECO:0000313" key="3">
    <source>
        <dbReference type="Proteomes" id="UP001501138"/>
    </source>
</evidence>
<dbReference type="CDD" id="cd15482">
    <property type="entry name" value="Sialidase_non-viral"/>
    <property type="match status" value="1"/>
</dbReference>
<name>A0ABN2IQA0_9MICO</name>
<dbReference type="SUPFAM" id="SSF110296">
    <property type="entry name" value="Oligoxyloglucan reducing end-specific cellobiohydrolase"/>
    <property type="match status" value="1"/>
</dbReference>
<feature type="signal peptide" evidence="1">
    <location>
        <begin position="1"/>
        <end position="25"/>
    </location>
</feature>
<evidence type="ECO:0000256" key="1">
    <source>
        <dbReference type="SAM" id="SignalP"/>
    </source>
</evidence>
<dbReference type="InterPro" id="IPR054817">
    <property type="entry name" value="Glycosyl_F510_1955-like"/>
</dbReference>